<proteinExistence type="predicted"/>
<protein>
    <submittedName>
        <fullName evidence="3">Uncharacterized protein</fullName>
    </submittedName>
</protein>
<evidence type="ECO:0000313" key="2">
    <source>
        <dbReference type="Proteomes" id="UP000095287"/>
    </source>
</evidence>
<feature type="region of interest" description="Disordered" evidence="1">
    <location>
        <begin position="19"/>
        <end position="83"/>
    </location>
</feature>
<dbReference type="Proteomes" id="UP000095287">
    <property type="component" value="Unplaced"/>
</dbReference>
<dbReference type="WBParaSite" id="L893_g25048.t1">
    <property type="protein sequence ID" value="L893_g25048.t1"/>
    <property type="gene ID" value="L893_g25048"/>
</dbReference>
<organism evidence="2 3">
    <name type="scientific">Steinernema glaseri</name>
    <dbReference type="NCBI Taxonomy" id="37863"/>
    <lineage>
        <taxon>Eukaryota</taxon>
        <taxon>Metazoa</taxon>
        <taxon>Ecdysozoa</taxon>
        <taxon>Nematoda</taxon>
        <taxon>Chromadorea</taxon>
        <taxon>Rhabditida</taxon>
        <taxon>Tylenchina</taxon>
        <taxon>Panagrolaimomorpha</taxon>
        <taxon>Strongyloidoidea</taxon>
        <taxon>Steinernematidae</taxon>
        <taxon>Steinernema</taxon>
    </lineage>
</organism>
<evidence type="ECO:0000256" key="1">
    <source>
        <dbReference type="SAM" id="MobiDB-lite"/>
    </source>
</evidence>
<evidence type="ECO:0000313" key="3">
    <source>
        <dbReference type="WBParaSite" id="L893_g25048.t1"/>
    </source>
</evidence>
<keyword evidence="2" id="KW-1185">Reference proteome</keyword>
<name>A0A1I7ZCG1_9BILA</name>
<dbReference type="AlphaFoldDB" id="A0A1I7ZCG1"/>
<reference evidence="3" key="1">
    <citation type="submission" date="2016-11" db="UniProtKB">
        <authorList>
            <consortium name="WormBaseParasite"/>
        </authorList>
    </citation>
    <scope>IDENTIFICATION</scope>
</reference>
<sequence length="83" mass="9148">MNTLQIGMSHPSHFRSVRAAGLSRVRPGARGARARRRAPPLGRPPQLAPRPGRRRRRWPRVAEAPGRAIDDDGATTPLVNSVR</sequence>
<accession>A0A1I7ZCG1</accession>